<organism evidence="7 9">
    <name type="scientific">Candidatus Phosphoribacter hodrii</name>
    <dbReference type="NCBI Taxonomy" id="2953743"/>
    <lineage>
        <taxon>Bacteria</taxon>
        <taxon>Bacillati</taxon>
        <taxon>Actinomycetota</taxon>
        <taxon>Actinomycetes</taxon>
        <taxon>Micrococcales</taxon>
        <taxon>Dermatophilaceae</taxon>
        <taxon>Candidatus Phosphoribacter</taxon>
    </lineage>
</organism>
<evidence type="ECO:0000256" key="2">
    <source>
        <dbReference type="ARBA" id="ARBA00022670"/>
    </source>
</evidence>
<proteinExistence type="inferred from homology"/>
<reference evidence="7 9" key="1">
    <citation type="submission" date="2020-10" db="EMBL/GenBank/DDBJ databases">
        <title>Connecting structure to function with the recovery of over 1000 high-quality activated sludge metagenome-assembled genomes encoding full-length rRNA genes using long-read sequencing.</title>
        <authorList>
            <person name="Singleton C.M."/>
            <person name="Petriglieri F."/>
            <person name="Kristensen J.M."/>
            <person name="Kirkegaard R.H."/>
            <person name="Michaelsen T.Y."/>
            <person name="Andersen M.H."/>
            <person name="Karst S.M."/>
            <person name="Dueholm M.S."/>
            <person name="Nielsen P.H."/>
            <person name="Albertsen M."/>
        </authorList>
    </citation>
    <scope>NUCLEOTIDE SEQUENCE [LARGE SCALE GENOMIC DNA]</scope>
    <source>
        <strain evidence="7">AalE_18-Q3-R2-46_BAT3C.188</strain>
        <strain evidence="8">Ribe_18-Q3-R11-54_MAXAC.001</strain>
    </source>
</reference>
<name>A0A934X514_9MICO</name>
<gene>
    <name evidence="7" type="ORF">IPF40_09200</name>
    <name evidence="8" type="ORF">IPP00_13735</name>
</gene>
<evidence type="ECO:0000256" key="5">
    <source>
        <dbReference type="SAM" id="MobiDB-lite"/>
    </source>
</evidence>
<evidence type="ECO:0000313" key="7">
    <source>
        <dbReference type="EMBL" id="MBK6301207.1"/>
    </source>
</evidence>
<feature type="domain" description="NlpC/P60" evidence="6">
    <location>
        <begin position="171"/>
        <end position="284"/>
    </location>
</feature>
<dbReference type="InterPro" id="IPR051202">
    <property type="entry name" value="Peptidase_C40"/>
</dbReference>
<evidence type="ECO:0000256" key="3">
    <source>
        <dbReference type="ARBA" id="ARBA00022801"/>
    </source>
</evidence>
<dbReference type="Proteomes" id="UP000886632">
    <property type="component" value="Unassembled WGS sequence"/>
</dbReference>
<keyword evidence="2" id="KW-0645">Protease</keyword>
<evidence type="ECO:0000313" key="8">
    <source>
        <dbReference type="EMBL" id="MBL0004984.1"/>
    </source>
</evidence>
<dbReference type="GO" id="GO:0006508">
    <property type="term" value="P:proteolysis"/>
    <property type="evidence" value="ECO:0007669"/>
    <property type="project" value="UniProtKB-KW"/>
</dbReference>
<dbReference type="InterPro" id="IPR000064">
    <property type="entry name" value="NLP_P60_dom"/>
</dbReference>
<evidence type="ECO:0000259" key="6">
    <source>
        <dbReference type="PROSITE" id="PS51935"/>
    </source>
</evidence>
<dbReference type="Gene3D" id="3.90.1720.10">
    <property type="entry name" value="endopeptidase domain like (from Nostoc punctiforme)"/>
    <property type="match status" value="1"/>
</dbReference>
<evidence type="ECO:0000256" key="1">
    <source>
        <dbReference type="ARBA" id="ARBA00007074"/>
    </source>
</evidence>
<dbReference type="Pfam" id="PF00877">
    <property type="entry name" value="NLPC_P60"/>
    <property type="match status" value="1"/>
</dbReference>
<protein>
    <submittedName>
        <fullName evidence="7">C40 family peptidase</fullName>
    </submittedName>
</protein>
<keyword evidence="4" id="KW-0788">Thiol protease</keyword>
<dbReference type="PANTHER" id="PTHR47053">
    <property type="entry name" value="MUREIN DD-ENDOPEPTIDASE MEPH-RELATED"/>
    <property type="match status" value="1"/>
</dbReference>
<evidence type="ECO:0000313" key="9">
    <source>
        <dbReference type="Proteomes" id="UP000718281"/>
    </source>
</evidence>
<comment type="similarity">
    <text evidence="1">Belongs to the peptidase C40 family.</text>
</comment>
<dbReference type="InterPro" id="IPR038765">
    <property type="entry name" value="Papain-like_cys_pep_sf"/>
</dbReference>
<keyword evidence="3" id="KW-0378">Hydrolase</keyword>
<dbReference type="AlphaFoldDB" id="A0A934X514"/>
<accession>A0A934X514</accession>
<dbReference type="Proteomes" id="UP000718281">
    <property type="component" value="Unassembled WGS sequence"/>
</dbReference>
<dbReference type="GO" id="GO:0008234">
    <property type="term" value="F:cysteine-type peptidase activity"/>
    <property type="evidence" value="ECO:0007669"/>
    <property type="project" value="UniProtKB-KW"/>
</dbReference>
<feature type="region of interest" description="Disordered" evidence="5">
    <location>
        <begin position="147"/>
        <end position="171"/>
    </location>
</feature>
<sequence>MAKHVGRHRAPGFSPLTELTQIAGDSAKPAVRATAVMAVSTGMLAGMVVPAQAATIVAGVDGVSSDGQALDTPVSDLLGISGLPSTDGPGLAPAAPAPAAAAGLVEAVEAAVGPVVTAPDTVAGLPTFGALGFKTKTITVPAVTQVSRSTAPRTSPAPAAKAATPAPAPAPVSGGSVLSVAASLLGIPYRYGGSSPSTGFDCSGFTSYVYRIARGITIPRTAEGQRKGSARVTSPVPGDLVFFGVPATHVGIYAGNGMMYDSPHTGTVSQLRKIYSGNVSYGRF</sequence>
<evidence type="ECO:0000256" key="4">
    <source>
        <dbReference type="ARBA" id="ARBA00022807"/>
    </source>
</evidence>
<dbReference type="SUPFAM" id="SSF54001">
    <property type="entry name" value="Cysteine proteinases"/>
    <property type="match status" value="1"/>
</dbReference>
<dbReference type="PROSITE" id="PS51935">
    <property type="entry name" value="NLPC_P60"/>
    <property type="match status" value="1"/>
</dbReference>
<dbReference type="PANTHER" id="PTHR47053:SF1">
    <property type="entry name" value="MUREIN DD-ENDOPEPTIDASE MEPH-RELATED"/>
    <property type="match status" value="1"/>
</dbReference>
<dbReference type="EMBL" id="JADKGK010000024">
    <property type="protein sequence ID" value="MBL0004984.1"/>
    <property type="molecule type" value="Genomic_DNA"/>
</dbReference>
<dbReference type="EMBL" id="JADIXZ010000004">
    <property type="protein sequence ID" value="MBK6301207.1"/>
    <property type="molecule type" value="Genomic_DNA"/>
</dbReference>
<comment type="caution">
    <text evidence="7">The sequence shown here is derived from an EMBL/GenBank/DDBJ whole genome shotgun (WGS) entry which is preliminary data.</text>
</comment>